<dbReference type="RefSeq" id="WP_028870984.1">
    <property type="nucleotide sequence ID" value="NZ_VOSB01000001.1"/>
</dbReference>
<evidence type="ECO:0000313" key="3">
    <source>
        <dbReference type="Proteomes" id="UP000321938"/>
    </source>
</evidence>
<dbReference type="Gene3D" id="3.40.50.2000">
    <property type="entry name" value="Glycogen Phosphorylase B"/>
    <property type="match status" value="2"/>
</dbReference>
<organism evidence="2 3">
    <name type="scientific">Psychroserpens burtonensis</name>
    <dbReference type="NCBI Taxonomy" id="49278"/>
    <lineage>
        <taxon>Bacteria</taxon>
        <taxon>Pseudomonadati</taxon>
        <taxon>Bacteroidota</taxon>
        <taxon>Flavobacteriia</taxon>
        <taxon>Flavobacteriales</taxon>
        <taxon>Flavobacteriaceae</taxon>
        <taxon>Psychroserpens</taxon>
    </lineage>
</organism>
<dbReference type="Pfam" id="PF00534">
    <property type="entry name" value="Glycos_transf_1"/>
    <property type="match status" value="1"/>
</dbReference>
<dbReference type="InterPro" id="IPR001296">
    <property type="entry name" value="Glyco_trans_1"/>
</dbReference>
<accession>A0A5C7BJD8</accession>
<evidence type="ECO:0000313" key="2">
    <source>
        <dbReference type="EMBL" id="TXE20242.1"/>
    </source>
</evidence>
<dbReference type="PANTHER" id="PTHR12526">
    <property type="entry name" value="GLYCOSYLTRANSFERASE"/>
    <property type="match status" value="1"/>
</dbReference>
<gene>
    <name evidence="2" type="ORF">ES692_00140</name>
</gene>
<feature type="domain" description="Glycosyl transferase family 1" evidence="1">
    <location>
        <begin position="198"/>
        <end position="343"/>
    </location>
</feature>
<dbReference type="AlphaFoldDB" id="A0A5C7BJD8"/>
<dbReference type="PANTHER" id="PTHR12526:SF638">
    <property type="entry name" value="SPORE COAT PROTEIN SA"/>
    <property type="match status" value="1"/>
</dbReference>
<reference evidence="2 3" key="1">
    <citation type="submission" date="2019-08" db="EMBL/GenBank/DDBJ databases">
        <title>Genome of Psychroserpens burtonensis ACAM 167.</title>
        <authorList>
            <person name="Bowman J.P."/>
        </authorList>
    </citation>
    <scope>NUCLEOTIDE SEQUENCE [LARGE SCALE GENOMIC DNA]</scope>
    <source>
        <strain evidence="2 3">ACAM 167</strain>
    </source>
</reference>
<dbReference type="OrthoDB" id="798298at2"/>
<dbReference type="GO" id="GO:0016757">
    <property type="term" value="F:glycosyltransferase activity"/>
    <property type="evidence" value="ECO:0007669"/>
    <property type="project" value="TreeGrafter"/>
</dbReference>
<dbReference type="SUPFAM" id="SSF53756">
    <property type="entry name" value="UDP-Glycosyltransferase/glycogen phosphorylase"/>
    <property type="match status" value="1"/>
</dbReference>
<sequence length="369" mass="41915">MQKKQTIDWLFVLPDDLIGGGAQQVLFTIINAFIAEGKNCTIVFLIKKHHYGWEVLENECNIVYLNNTSVYKGFFSAAKHIRTLKKTHHIKHAISSQALINGLLGFLKYVKILKNTKLVLRESTSIFLRFKGFKLLLYKTAYVIGYKQADLIVCQTSLMKEQLLKALPWLNKKNKAVIIPNPVNLDEIDTKSKEVIDFEIENFLVAAGRFIPEKGFDLLIAAFNQLENKNLKLVILGVGTDDEHQKLIDQIASLNLQKRVILYGYVKNVYPIFKKAKLCVVSSRIEGFPNVLLQMMSQNSNVVSTICAGEISNIKGVITCETHDEIALKDAIHKGLENTNDNRTLYFNDYIKSRSIDNFVTTMLNQIND</sequence>
<dbReference type="STRING" id="1123037.GCA_000425305_00745"/>
<name>A0A5C7BJD8_9FLAO</name>
<protein>
    <submittedName>
        <fullName evidence="2">Glycosyltransferase</fullName>
    </submittedName>
</protein>
<comment type="caution">
    <text evidence="2">The sequence shown here is derived from an EMBL/GenBank/DDBJ whole genome shotgun (WGS) entry which is preliminary data.</text>
</comment>
<keyword evidence="2" id="KW-0808">Transferase</keyword>
<keyword evidence="3" id="KW-1185">Reference proteome</keyword>
<dbReference type="EMBL" id="VOSB01000001">
    <property type="protein sequence ID" value="TXE20242.1"/>
    <property type="molecule type" value="Genomic_DNA"/>
</dbReference>
<evidence type="ECO:0000259" key="1">
    <source>
        <dbReference type="Pfam" id="PF00534"/>
    </source>
</evidence>
<proteinExistence type="predicted"/>
<dbReference type="Proteomes" id="UP000321938">
    <property type="component" value="Unassembled WGS sequence"/>
</dbReference>
<dbReference type="CDD" id="cd03811">
    <property type="entry name" value="GT4_GT28_WabH-like"/>
    <property type="match status" value="1"/>
</dbReference>